<comment type="caution">
    <text evidence="5">The sequence shown here is derived from an EMBL/GenBank/DDBJ whole genome shotgun (WGS) entry which is preliminary data.</text>
</comment>
<dbReference type="GO" id="GO:0003700">
    <property type="term" value="F:DNA-binding transcription factor activity"/>
    <property type="evidence" value="ECO:0007669"/>
    <property type="project" value="InterPro"/>
</dbReference>
<evidence type="ECO:0000313" key="6">
    <source>
        <dbReference type="Proteomes" id="UP000269573"/>
    </source>
</evidence>
<feature type="domain" description="HTH gntR-type" evidence="4">
    <location>
        <begin position="3"/>
        <end position="70"/>
    </location>
</feature>
<protein>
    <submittedName>
        <fullName evidence="5">GntR family transcriptional regulator</fullName>
    </submittedName>
</protein>
<accession>A0A3M8DMR1</accession>
<gene>
    <name evidence="5" type="ORF">EDM59_05215</name>
</gene>
<dbReference type="SUPFAM" id="SSF48008">
    <property type="entry name" value="GntR ligand-binding domain-like"/>
    <property type="match status" value="1"/>
</dbReference>
<dbReference type="Gene3D" id="1.10.10.10">
    <property type="entry name" value="Winged helix-like DNA-binding domain superfamily/Winged helix DNA-binding domain"/>
    <property type="match status" value="1"/>
</dbReference>
<dbReference type="Pfam" id="PF07729">
    <property type="entry name" value="FCD"/>
    <property type="match status" value="1"/>
</dbReference>
<name>A0A3M8DMR1_9BACL</name>
<dbReference type="Pfam" id="PF00392">
    <property type="entry name" value="GntR"/>
    <property type="match status" value="1"/>
</dbReference>
<dbReference type="CDD" id="cd07377">
    <property type="entry name" value="WHTH_GntR"/>
    <property type="match status" value="1"/>
</dbReference>
<dbReference type="PANTHER" id="PTHR43537">
    <property type="entry name" value="TRANSCRIPTIONAL REGULATOR, GNTR FAMILY"/>
    <property type="match status" value="1"/>
</dbReference>
<dbReference type="SMART" id="SM00345">
    <property type="entry name" value="HTH_GNTR"/>
    <property type="match status" value="1"/>
</dbReference>
<dbReference type="InterPro" id="IPR008920">
    <property type="entry name" value="TF_FadR/GntR_C"/>
</dbReference>
<proteinExistence type="predicted"/>
<evidence type="ECO:0000313" key="5">
    <source>
        <dbReference type="EMBL" id="RNB89363.1"/>
    </source>
</evidence>
<dbReference type="Proteomes" id="UP000269573">
    <property type="component" value="Unassembled WGS sequence"/>
</dbReference>
<reference evidence="5 6" key="1">
    <citation type="submission" date="2018-10" db="EMBL/GenBank/DDBJ databases">
        <title>Phylogenomics of Brevibacillus.</title>
        <authorList>
            <person name="Dunlap C."/>
        </authorList>
    </citation>
    <scope>NUCLEOTIDE SEQUENCE [LARGE SCALE GENOMIC DNA]</scope>
    <source>
        <strain evidence="5 6">JCM 15774</strain>
    </source>
</reference>
<evidence type="ECO:0000256" key="2">
    <source>
        <dbReference type="ARBA" id="ARBA00023125"/>
    </source>
</evidence>
<sequence>MIPTNEEEIYKGIKQAIIQQQLRPNMQLVEEVLAESFGVSRTPVRNVLRRLAQEKLVTIIPYKGTFVSCLTVQEAKEVYEARKFLEAVTIRQACKRLTEEHVLQLKTIIEEEHEAHSHEDSFVSLRLSCDIHLKIAEIAGNSYNYRYLEELISLSYVIYAFYGPGRLFCGSEEHTEILHALKQRDESLAERLMLEHLNRIESLLNFNETLAAPLSLTEIFKGK</sequence>
<dbReference type="GO" id="GO:0003677">
    <property type="term" value="F:DNA binding"/>
    <property type="evidence" value="ECO:0007669"/>
    <property type="project" value="UniProtKB-KW"/>
</dbReference>
<dbReference type="PROSITE" id="PS50949">
    <property type="entry name" value="HTH_GNTR"/>
    <property type="match status" value="1"/>
</dbReference>
<evidence type="ECO:0000256" key="3">
    <source>
        <dbReference type="ARBA" id="ARBA00023163"/>
    </source>
</evidence>
<keyword evidence="6" id="KW-1185">Reference proteome</keyword>
<dbReference type="InterPro" id="IPR000524">
    <property type="entry name" value="Tscrpt_reg_HTH_GntR"/>
</dbReference>
<keyword evidence="3" id="KW-0804">Transcription</keyword>
<dbReference type="EMBL" id="RHHU01000003">
    <property type="protein sequence ID" value="RNB89363.1"/>
    <property type="molecule type" value="Genomic_DNA"/>
</dbReference>
<dbReference type="InterPro" id="IPR011711">
    <property type="entry name" value="GntR_C"/>
</dbReference>
<dbReference type="InterPro" id="IPR036388">
    <property type="entry name" value="WH-like_DNA-bd_sf"/>
</dbReference>
<dbReference type="PANTHER" id="PTHR43537:SF53">
    <property type="entry name" value="HTH-TYPE TRANSCRIPTIONAL REPRESSOR NANR"/>
    <property type="match status" value="1"/>
</dbReference>
<dbReference type="SUPFAM" id="SSF46785">
    <property type="entry name" value="Winged helix' DNA-binding domain"/>
    <property type="match status" value="1"/>
</dbReference>
<dbReference type="InterPro" id="IPR036390">
    <property type="entry name" value="WH_DNA-bd_sf"/>
</dbReference>
<dbReference type="AlphaFoldDB" id="A0A3M8DMR1"/>
<evidence type="ECO:0000256" key="1">
    <source>
        <dbReference type="ARBA" id="ARBA00023015"/>
    </source>
</evidence>
<dbReference type="SMART" id="SM00895">
    <property type="entry name" value="FCD"/>
    <property type="match status" value="1"/>
</dbReference>
<organism evidence="5 6">
    <name type="scientific">Brevibacillus nitrificans</name>
    <dbReference type="NCBI Taxonomy" id="651560"/>
    <lineage>
        <taxon>Bacteria</taxon>
        <taxon>Bacillati</taxon>
        <taxon>Bacillota</taxon>
        <taxon>Bacilli</taxon>
        <taxon>Bacillales</taxon>
        <taxon>Paenibacillaceae</taxon>
        <taxon>Brevibacillus</taxon>
    </lineage>
</organism>
<dbReference type="Gene3D" id="1.20.120.530">
    <property type="entry name" value="GntR ligand-binding domain-like"/>
    <property type="match status" value="1"/>
</dbReference>
<keyword evidence="2" id="KW-0238">DNA-binding</keyword>
<keyword evidence="1" id="KW-0805">Transcription regulation</keyword>
<evidence type="ECO:0000259" key="4">
    <source>
        <dbReference type="PROSITE" id="PS50949"/>
    </source>
</evidence>